<dbReference type="Pfam" id="PF05050">
    <property type="entry name" value="Methyltransf_21"/>
    <property type="match status" value="1"/>
</dbReference>
<dbReference type="SUPFAM" id="SSF53335">
    <property type="entry name" value="S-adenosyl-L-methionine-dependent methyltransferases"/>
    <property type="match status" value="1"/>
</dbReference>
<evidence type="ECO:0000313" key="2">
    <source>
        <dbReference type="EMBL" id="PIR38184.1"/>
    </source>
</evidence>
<dbReference type="PANTHER" id="PTHR34203:SF15">
    <property type="entry name" value="SLL1173 PROTEIN"/>
    <property type="match status" value="1"/>
</dbReference>
<comment type="caution">
    <text evidence="2">The sequence shown here is derived from an EMBL/GenBank/DDBJ whole genome shotgun (WGS) entry which is preliminary data.</text>
</comment>
<reference evidence="2 3" key="1">
    <citation type="submission" date="2017-09" db="EMBL/GenBank/DDBJ databases">
        <title>Depth-based differentiation of microbial function through sediment-hosted aquifers and enrichment of novel symbionts in the deep terrestrial subsurface.</title>
        <authorList>
            <person name="Probst A.J."/>
            <person name="Ladd B."/>
            <person name="Jarett J.K."/>
            <person name="Geller-Mcgrath D.E."/>
            <person name="Sieber C.M."/>
            <person name="Emerson J.B."/>
            <person name="Anantharaman K."/>
            <person name="Thomas B.C."/>
            <person name="Malmstrom R."/>
            <person name="Stieglmeier M."/>
            <person name="Klingl A."/>
            <person name="Woyke T."/>
            <person name="Ryan C.M."/>
            <person name="Banfield J.F."/>
        </authorList>
    </citation>
    <scope>NUCLEOTIDE SEQUENCE [LARGE SCALE GENOMIC DNA]</scope>
    <source>
        <strain evidence="2">CG10_big_fil_rev_8_21_14_0_10_42_12</strain>
    </source>
</reference>
<dbReference type="AlphaFoldDB" id="A0A2H0QWK1"/>
<dbReference type="NCBIfam" id="TIGR01444">
    <property type="entry name" value="fkbM_fam"/>
    <property type="match status" value="1"/>
</dbReference>
<dbReference type="Gene3D" id="3.40.50.150">
    <property type="entry name" value="Vaccinia Virus protein VP39"/>
    <property type="match status" value="1"/>
</dbReference>
<gene>
    <name evidence="2" type="ORF">COV34_01020</name>
</gene>
<feature type="domain" description="Methyltransferase FkbM" evidence="1">
    <location>
        <begin position="209"/>
        <end position="357"/>
    </location>
</feature>
<organism evidence="2 3">
    <name type="scientific">Candidatus Zambryskibacteria bacterium CG10_big_fil_rev_8_21_14_0_10_42_12</name>
    <dbReference type="NCBI Taxonomy" id="1975115"/>
    <lineage>
        <taxon>Bacteria</taxon>
        <taxon>Candidatus Zambryskiibacteriota</taxon>
    </lineage>
</organism>
<dbReference type="InterPro" id="IPR052514">
    <property type="entry name" value="SAM-dependent_MTase"/>
</dbReference>
<dbReference type="EMBL" id="PCXL01000011">
    <property type="protein sequence ID" value="PIR38184.1"/>
    <property type="molecule type" value="Genomic_DNA"/>
</dbReference>
<proteinExistence type="predicted"/>
<sequence length="381" mass="44282">MRSSSSISSKILDNIFASKRNWKPRMIDKSIILYGAGSLGKMAHDFFNHLHIPFLYTVDIYADKYSKNQTWKHTKVIHPDLVPDYDKKNSLLIVCIVTTPLSPLKEKLLKEGWEDVEFFYNVSQAYNKIYPLNNGWVWEGQLTKKDKENIRKVFSFLEDTNSKEHYAQFLAWRISKRELSLKNFTVNNTHRFFIPEITNILHNQEIFIDGGAHTGDVSRKFAEITQYSYSHIYAIEPDPQNFKALSKSISKLPRVTLFSCAFSNRNSRQRFFSGFNFSSQLHKKGNILVPTKKIDVLNLAPTFIKLHLEGAEFNTLKGAIKTILKYRPILAITIYHNADGIWKIPLLLMQTLKDYTYYIRMHTWAGTGAVLYAVPRERIKK</sequence>
<name>A0A2H0QWK1_9BACT</name>
<dbReference type="InterPro" id="IPR029063">
    <property type="entry name" value="SAM-dependent_MTases_sf"/>
</dbReference>
<evidence type="ECO:0000259" key="1">
    <source>
        <dbReference type="Pfam" id="PF05050"/>
    </source>
</evidence>
<dbReference type="Proteomes" id="UP000231333">
    <property type="component" value="Unassembled WGS sequence"/>
</dbReference>
<dbReference type="InterPro" id="IPR006342">
    <property type="entry name" value="FkbM_mtfrase"/>
</dbReference>
<dbReference type="PANTHER" id="PTHR34203">
    <property type="entry name" value="METHYLTRANSFERASE, FKBM FAMILY PROTEIN"/>
    <property type="match status" value="1"/>
</dbReference>
<accession>A0A2H0QWK1</accession>
<protein>
    <recommendedName>
        <fullName evidence="1">Methyltransferase FkbM domain-containing protein</fullName>
    </recommendedName>
</protein>
<evidence type="ECO:0000313" key="3">
    <source>
        <dbReference type="Proteomes" id="UP000231333"/>
    </source>
</evidence>